<accession>A0A397SC87</accession>
<reference evidence="2 3" key="1">
    <citation type="submission" date="2018-06" db="EMBL/GenBank/DDBJ databases">
        <title>Comparative genomics reveals the genomic features of Rhizophagus irregularis, R. cerebriforme, R. diaphanum and Gigaspora rosea, and their symbiotic lifestyle signature.</title>
        <authorList>
            <person name="Morin E."/>
            <person name="San Clemente H."/>
            <person name="Chen E.C.H."/>
            <person name="De La Providencia I."/>
            <person name="Hainaut M."/>
            <person name="Kuo A."/>
            <person name="Kohler A."/>
            <person name="Murat C."/>
            <person name="Tang N."/>
            <person name="Roy S."/>
            <person name="Loubradou J."/>
            <person name="Henrissat B."/>
            <person name="Grigoriev I.V."/>
            <person name="Corradi N."/>
            <person name="Roux C."/>
            <person name="Martin F.M."/>
        </authorList>
    </citation>
    <scope>NUCLEOTIDE SEQUENCE [LARGE SCALE GENOMIC DNA]</scope>
    <source>
        <strain evidence="2 3">DAOM 227022</strain>
    </source>
</reference>
<dbReference type="EMBL" id="QKYT01001077">
    <property type="protein sequence ID" value="RIA79984.1"/>
    <property type="molecule type" value="Genomic_DNA"/>
</dbReference>
<keyword evidence="3" id="KW-1185">Reference proteome</keyword>
<evidence type="ECO:0000313" key="3">
    <source>
        <dbReference type="Proteomes" id="UP000265703"/>
    </source>
</evidence>
<sequence>MFGRDIDRQKSCKHGWDNLFQKSSVEREYCYENLIFSSTIVKHFIDEIVISASTLQTLEEHCKVRTEIEDMRNKDVRGTTSAIEVVTTSVTNIMKRSFEEKKRTTKRTRIHKDSKNEDIENNPFYVLGEKLSIVSFQDQFSPFLDEKSSNDKSEDDEIVKESGNIDEANISEEIDGDQSSDTTYNDPRDVSSSLISIMEEYCKKDSTSKFDPAHSYILDLISTSKIIKEFTLEHCLGDITANLPQDKQFELICAVSMKTEQEEIATEYRLQLYLPILDQLKRERHLQSPQDVYHLMARKVLRFLKIMIEALSPERRTEFTKSWKSFEYPRTWHKLPNLISHIDSFIISDCLWLTMMIPFILNHCISKNLFLHHFNTE</sequence>
<name>A0A397SC87_9GLOM</name>
<comment type="caution">
    <text evidence="2">The sequence shown here is derived from an EMBL/GenBank/DDBJ whole genome shotgun (WGS) entry which is preliminary data.</text>
</comment>
<dbReference type="Proteomes" id="UP000265703">
    <property type="component" value="Unassembled WGS sequence"/>
</dbReference>
<organism evidence="2 3">
    <name type="scientific">Glomus cerebriforme</name>
    <dbReference type="NCBI Taxonomy" id="658196"/>
    <lineage>
        <taxon>Eukaryota</taxon>
        <taxon>Fungi</taxon>
        <taxon>Fungi incertae sedis</taxon>
        <taxon>Mucoromycota</taxon>
        <taxon>Glomeromycotina</taxon>
        <taxon>Glomeromycetes</taxon>
        <taxon>Glomerales</taxon>
        <taxon>Glomeraceae</taxon>
        <taxon>Glomus</taxon>
    </lineage>
</organism>
<feature type="region of interest" description="Disordered" evidence="1">
    <location>
        <begin position="145"/>
        <end position="188"/>
    </location>
</feature>
<dbReference type="OrthoDB" id="2422206at2759"/>
<protein>
    <submittedName>
        <fullName evidence="2">Uncharacterized protein</fullName>
    </submittedName>
</protein>
<feature type="compositionally biased region" description="Polar residues" evidence="1">
    <location>
        <begin position="179"/>
        <end position="188"/>
    </location>
</feature>
<evidence type="ECO:0000313" key="2">
    <source>
        <dbReference type="EMBL" id="RIA79984.1"/>
    </source>
</evidence>
<gene>
    <name evidence="2" type="ORF">C1645_839506</name>
</gene>
<feature type="compositionally biased region" description="Acidic residues" evidence="1">
    <location>
        <begin position="169"/>
        <end position="178"/>
    </location>
</feature>
<proteinExistence type="predicted"/>
<dbReference type="AlphaFoldDB" id="A0A397SC87"/>
<evidence type="ECO:0000256" key="1">
    <source>
        <dbReference type="SAM" id="MobiDB-lite"/>
    </source>
</evidence>